<evidence type="ECO:0000256" key="1">
    <source>
        <dbReference type="SAM" id="MobiDB-lite"/>
    </source>
</evidence>
<organism evidence="2 3">
    <name type="scientific">Vibrio cholerae</name>
    <dbReference type="NCBI Taxonomy" id="666"/>
    <lineage>
        <taxon>Bacteria</taxon>
        <taxon>Pseudomonadati</taxon>
        <taxon>Pseudomonadota</taxon>
        <taxon>Gammaproteobacteria</taxon>
        <taxon>Vibrionales</taxon>
        <taxon>Vibrionaceae</taxon>
        <taxon>Vibrio</taxon>
    </lineage>
</organism>
<name>A0A656AP70_VIBCL</name>
<proteinExistence type="predicted"/>
<reference evidence="2 3" key="1">
    <citation type="submission" date="2015-07" db="EMBL/GenBank/DDBJ databases">
        <authorList>
            <consortium name="Pathogen Informatics"/>
        </authorList>
    </citation>
    <scope>NUCLEOTIDE SEQUENCE [LARGE SCALE GENOMIC DNA]</scope>
    <source>
        <strain evidence="2 3">A316</strain>
    </source>
</reference>
<evidence type="ECO:0000313" key="2">
    <source>
        <dbReference type="EMBL" id="CSD24323.1"/>
    </source>
</evidence>
<protein>
    <submittedName>
        <fullName evidence="2">Uncharacterized protein</fullName>
    </submittedName>
</protein>
<evidence type="ECO:0000313" key="3">
    <source>
        <dbReference type="Proteomes" id="UP000041770"/>
    </source>
</evidence>
<dbReference type="AlphaFoldDB" id="A0A656AP70"/>
<sequence>MPEEIDNQTDSDDTEPDKGKIGWANREQITKQIAHQIDADIIKKAHRNHTER</sequence>
<accession>A0A656AP70</accession>
<feature type="compositionally biased region" description="Acidic residues" evidence="1">
    <location>
        <begin position="1"/>
        <end position="15"/>
    </location>
</feature>
<feature type="region of interest" description="Disordered" evidence="1">
    <location>
        <begin position="1"/>
        <end position="24"/>
    </location>
</feature>
<dbReference type="Proteomes" id="UP000041770">
    <property type="component" value="Unassembled WGS sequence"/>
</dbReference>
<gene>
    <name evidence="2" type="ORF">ERS013200_03650</name>
</gene>
<dbReference type="EMBL" id="CWQY01000040">
    <property type="protein sequence ID" value="CSD24323.1"/>
    <property type="molecule type" value="Genomic_DNA"/>
</dbReference>